<protein>
    <recommendedName>
        <fullName evidence="2">histidine kinase</fullName>
        <ecNumber evidence="2">2.7.13.3</ecNumber>
    </recommendedName>
</protein>
<dbReference type="PANTHER" id="PTHR42878:SF14">
    <property type="entry name" value="OSMOLARITY TWO-COMPONENT SYSTEM PROTEIN SSK1"/>
    <property type="match status" value="1"/>
</dbReference>
<dbReference type="Pfam" id="PF13426">
    <property type="entry name" value="PAS_9"/>
    <property type="match status" value="1"/>
</dbReference>
<proteinExistence type="predicted"/>
<evidence type="ECO:0000256" key="4">
    <source>
        <dbReference type="ARBA" id="ARBA00022777"/>
    </source>
</evidence>
<dbReference type="InterPro" id="IPR004358">
    <property type="entry name" value="Sig_transdc_His_kin-like_C"/>
</dbReference>
<dbReference type="EMBL" id="CP058529">
    <property type="protein sequence ID" value="QLG27989.1"/>
    <property type="molecule type" value="Genomic_DNA"/>
</dbReference>
<dbReference type="SMART" id="SM00091">
    <property type="entry name" value="PAS"/>
    <property type="match status" value="1"/>
</dbReference>
<evidence type="ECO:0000256" key="2">
    <source>
        <dbReference type="ARBA" id="ARBA00012438"/>
    </source>
</evidence>
<dbReference type="SUPFAM" id="SSF55785">
    <property type="entry name" value="PYP-like sensor domain (PAS domain)"/>
    <property type="match status" value="1"/>
</dbReference>
<dbReference type="GO" id="GO:0007234">
    <property type="term" value="P:osmosensory signaling via phosphorelay pathway"/>
    <property type="evidence" value="ECO:0007669"/>
    <property type="project" value="TreeGrafter"/>
</dbReference>
<sequence>MPQGTSELHRRAFHETASPTLIADTEFIITDANDALLDVTGYEREELLGSTPLMLIDDDSVYEDVIDALSKGESWVGNFETTTKDGQLVYGRGSATPLVLDGETRGYVAVFTDMTSHRRYEESLRILNRVLRHNLRNDANVVLGHVERVADAVSDPELTASLDTAATRVEDMLGRARTTRRFGGILTGGDSYSLEPVDLATAVGDALEDAPTQQVAVSVSGTADSVDVVADDMLAPALRAVVENAVEHNDKEVPRIEIGVEEGPDRVTLSIADNGPGIEPRRHDRVLGRDERTQVDHGEGLSLFFVDRLMEMYGGSVDVRANEPEGTVFELHFRPPGTSASAPGDADRWTAEGEVTDGAEGVVDADPTGNGGNREEVATEPLTEWNGDAQAEHDRPAEGADGIDAMEAAEAVGAIEATGDATGGSGDAARGTEDADTAIATAETDDVADLDRAADLAAGAAGDSVTPARLRGEARWLPDATAVLGAYEQPHHLVRLRRSAGLRDDGAVLLRGDAAALFTDESVRVVADGADGGEWTVPYSNVAGVGRRADAIVLHTDGGRIELPLPRGGGEPEFVDEAVAFLRDELAR</sequence>
<keyword evidence="3" id="KW-0808">Transferase</keyword>
<dbReference type="Gene3D" id="3.30.450.20">
    <property type="entry name" value="PAS domain"/>
    <property type="match status" value="1"/>
</dbReference>
<dbReference type="InterPro" id="IPR036890">
    <property type="entry name" value="HATPase_C_sf"/>
</dbReference>
<reference evidence="8 9" key="1">
    <citation type="submission" date="2020-07" db="EMBL/GenBank/DDBJ databases">
        <title>Gai3-2, isolated from salt lake.</title>
        <authorList>
            <person name="Cui H."/>
            <person name="Shi X."/>
        </authorList>
    </citation>
    <scope>NUCLEOTIDE SEQUENCE [LARGE SCALE GENOMIC DNA]</scope>
    <source>
        <strain evidence="8 9">Gai3-2</strain>
    </source>
</reference>
<dbReference type="GO" id="GO:0016020">
    <property type="term" value="C:membrane"/>
    <property type="evidence" value="ECO:0007669"/>
    <property type="project" value="UniProtKB-SubCell"/>
</dbReference>
<keyword evidence="9" id="KW-1185">Reference proteome</keyword>
<dbReference type="Proteomes" id="UP000509750">
    <property type="component" value="Chromosome"/>
</dbReference>
<dbReference type="GO" id="GO:0004673">
    <property type="term" value="F:protein histidine kinase activity"/>
    <property type="evidence" value="ECO:0007669"/>
    <property type="project" value="UniProtKB-EC"/>
</dbReference>
<dbReference type="GO" id="GO:0030295">
    <property type="term" value="F:protein kinase activator activity"/>
    <property type="evidence" value="ECO:0007669"/>
    <property type="project" value="TreeGrafter"/>
</dbReference>
<dbReference type="AlphaFoldDB" id="A0A7D5GXT7"/>
<dbReference type="PANTHER" id="PTHR42878">
    <property type="entry name" value="TWO-COMPONENT HISTIDINE KINASE"/>
    <property type="match status" value="1"/>
</dbReference>
<evidence type="ECO:0000313" key="8">
    <source>
        <dbReference type="EMBL" id="QLG27989.1"/>
    </source>
</evidence>
<dbReference type="OrthoDB" id="342253at2157"/>
<evidence type="ECO:0000259" key="6">
    <source>
        <dbReference type="PROSITE" id="PS50109"/>
    </source>
</evidence>
<dbReference type="GeneID" id="56029301"/>
<dbReference type="Gene3D" id="3.30.565.10">
    <property type="entry name" value="Histidine kinase-like ATPase, C-terminal domain"/>
    <property type="match status" value="1"/>
</dbReference>
<dbReference type="Pfam" id="PF02518">
    <property type="entry name" value="HATPase_c"/>
    <property type="match status" value="1"/>
</dbReference>
<dbReference type="InterPro" id="IPR005467">
    <property type="entry name" value="His_kinase_dom"/>
</dbReference>
<keyword evidence="4 8" id="KW-0418">Kinase</keyword>
<dbReference type="InterPro" id="IPR035965">
    <property type="entry name" value="PAS-like_dom_sf"/>
</dbReference>
<dbReference type="PROSITE" id="PS50109">
    <property type="entry name" value="HIS_KIN"/>
    <property type="match status" value="1"/>
</dbReference>
<accession>A0A7D5GXT7</accession>
<evidence type="ECO:0000256" key="5">
    <source>
        <dbReference type="ARBA" id="ARBA00023136"/>
    </source>
</evidence>
<dbReference type="InterPro" id="IPR050351">
    <property type="entry name" value="BphY/WalK/GraS-like"/>
</dbReference>
<dbReference type="InterPro" id="IPR003594">
    <property type="entry name" value="HATPase_dom"/>
</dbReference>
<evidence type="ECO:0000259" key="7">
    <source>
        <dbReference type="PROSITE" id="PS50112"/>
    </source>
</evidence>
<dbReference type="EC" id="2.7.13.3" evidence="2"/>
<feature type="domain" description="Histidine kinase" evidence="6">
    <location>
        <begin position="130"/>
        <end position="337"/>
    </location>
</feature>
<evidence type="ECO:0000313" key="9">
    <source>
        <dbReference type="Proteomes" id="UP000509750"/>
    </source>
</evidence>
<comment type="catalytic activity">
    <reaction evidence="1">
        <text>ATP + protein L-histidine = ADP + protein N-phospho-L-histidine.</text>
        <dbReference type="EC" id="2.7.13.3"/>
    </reaction>
</comment>
<dbReference type="PRINTS" id="PR00344">
    <property type="entry name" value="BCTRLSENSOR"/>
</dbReference>
<dbReference type="RefSeq" id="WP_179169564.1">
    <property type="nucleotide sequence ID" value="NZ_CP058529.1"/>
</dbReference>
<organism evidence="8 9">
    <name type="scientific">Halorarum halophilum</name>
    <dbReference type="NCBI Taxonomy" id="2743090"/>
    <lineage>
        <taxon>Archaea</taxon>
        <taxon>Methanobacteriati</taxon>
        <taxon>Methanobacteriota</taxon>
        <taxon>Stenosarchaea group</taxon>
        <taxon>Halobacteria</taxon>
        <taxon>Halobacteriales</taxon>
        <taxon>Haloferacaceae</taxon>
        <taxon>Halorarum</taxon>
    </lineage>
</organism>
<dbReference type="KEGG" id="halg:HUG10_10670"/>
<feature type="domain" description="PAS" evidence="7">
    <location>
        <begin position="5"/>
        <end position="54"/>
    </location>
</feature>
<dbReference type="GO" id="GO:0000156">
    <property type="term" value="F:phosphorelay response regulator activity"/>
    <property type="evidence" value="ECO:0007669"/>
    <property type="project" value="TreeGrafter"/>
</dbReference>
<dbReference type="PROSITE" id="PS50112">
    <property type="entry name" value="PAS"/>
    <property type="match status" value="1"/>
</dbReference>
<dbReference type="InterPro" id="IPR000014">
    <property type="entry name" value="PAS"/>
</dbReference>
<keyword evidence="5" id="KW-0472">Membrane</keyword>
<gene>
    <name evidence="8" type="ORF">HUG10_10670</name>
</gene>
<dbReference type="CDD" id="cd00130">
    <property type="entry name" value="PAS"/>
    <property type="match status" value="1"/>
</dbReference>
<name>A0A7D5GXT7_9EURY</name>
<dbReference type="SMART" id="SM00387">
    <property type="entry name" value="HATPase_c"/>
    <property type="match status" value="1"/>
</dbReference>
<dbReference type="SUPFAM" id="SSF55874">
    <property type="entry name" value="ATPase domain of HSP90 chaperone/DNA topoisomerase II/histidine kinase"/>
    <property type="match status" value="1"/>
</dbReference>
<evidence type="ECO:0000256" key="3">
    <source>
        <dbReference type="ARBA" id="ARBA00022679"/>
    </source>
</evidence>
<evidence type="ECO:0000256" key="1">
    <source>
        <dbReference type="ARBA" id="ARBA00000085"/>
    </source>
</evidence>
<dbReference type="NCBIfam" id="TIGR00229">
    <property type="entry name" value="sensory_box"/>
    <property type="match status" value="1"/>
</dbReference>